<evidence type="ECO:0000313" key="1">
    <source>
        <dbReference type="EMBL" id="KAJ6396637.1"/>
    </source>
</evidence>
<keyword evidence="2" id="KW-1185">Reference proteome</keyword>
<proteinExistence type="predicted"/>
<dbReference type="Proteomes" id="UP001141253">
    <property type="component" value="Chromosome 4"/>
</dbReference>
<comment type="caution">
    <text evidence="1">The sequence shown here is derived from an EMBL/GenBank/DDBJ whole genome shotgun (WGS) entry which is preliminary data.</text>
</comment>
<sequence length="88" mass="9340">MHSLNLIHLSFHDSTSLDKATREEPPSLDATLAAIFMPTVRSLISLPSSDSISPLTRSSTSVALTNPLSDSLIGNASFISSTNKILLS</sequence>
<feature type="non-terminal residue" evidence="1">
    <location>
        <position position="88"/>
    </location>
</feature>
<dbReference type="EMBL" id="JAPFFI010000004">
    <property type="protein sequence ID" value="KAJ6396637.1"/>
    <property type="molecule type" value="Genomic_DNA"/>
</dbReference>
<protein>
    <submittedName>
        <fullName evidence="1">Uncharacterized protein</fullName>
    </submittedName>
</protein>
<reference evidence="1" key="1">
    <citation type="submission" date="2022-10" db="EMBL/GenBank/DDBJ databases">
        <authorList>
            <person name="Hyden B.L."/>
            <person name="Feng K."/>
            <person name="Yates T."/>
            <person name="Jawdy S."/>
            <person name="Smart L.B."/>
            <person name="Muchero W."/>
        </authorList>
    </citation>
    <scope>NUCLEOTIDE SEQUENCE</scope>
    <source>
        <tissue evidence="1">Shoot tip</tissue>
    </source>
</reference>
<organism evidence="1 2">
    <name type="scientific">Salix suchowensis</name>
    <dbReference type="NCBI Taxonomy" id="1278906"/>
    <lineage>
        <taxon>Eukaryota</taxon>
        <taxon>Viridiplantae</taxon>
        <taxon>Streptophyta</taxon>
        <taxon>Embryophyta</taxon>
        <taxon>Tracheophyta</taxon>
        <taxon>Spermatophyta</taxon>
        <taxon>Magnoliopsida</taxon>
        <taxon>eudicotyledons</taxon>
        <taxon>Gunneridae</taxon>
        <taxon>Pentapetalae</taxon>
        <taxon>rosids</taxon>
        <taxon>fabids</taxon>
        <taxon>Malpighiales</taxon>
        <taxon>Salicaceae</taxon>
        <taxon>Saliceae</taxon>
        <taxon>Salix</taxon>
    </lineage>
</organism>
<name>A0ABQ9CAF0_9ROSI</name>
<reference evidence="1" key="2">
    <citation type="journal article" date="2023" name="Int. J. Mol. Sci.">
        <title>De Novo Assembly and Annotation of 11 Diverse Shrub Willow (Salix) Genomes Reveals Novel Gene Organization in Sex-Linked Regions.</title>
        <authorList>
            <person name="Hyden B."/>
            <person name="Feng K."/>
            <person name="Yates T.B."/>
            <person name="Jawdy S."/>
            <person name="Cereghino C."/>
            <person name="Smart L.B."/>
            <person name="Muchero W."/>
        </authorList>
    </citation>
    <scope>NUCLEOTIDE SEQUENCE</scope>
    <source>
        <tissue evidence="1">Shoot tip</tissue>
    </source>
</reference>
<evidence type="ECO:0000313" key="2">
    <source>
        <dbReference type="Proteomes" id="UP001141253"/>
    </source>
</evidence>
<accession>A0ABQ9CAF0</accession>
<gene>
    <name evidence="1" type="ORF">OIU77_021628</name>
</gene>